<dbReference type="EMBL" id="WSZM01000080">
    <property type="protein sequence ID" value="KAF4043601.1"/>
    <property type="molecule type" value="Genomic_DNA"/>
</dbReference>
<dbReference type="Proteomes" id="UP000602510">
    <property type="component" value="Unassembled WGS sequence"/>
</dbReference>
<reference evidence="2" key="1">
    <citation type="submission" date="2020-04" db="EMBL/GenBank/DDBJ databases">
        <title>Hybrid Assembly of Korean Phytophthora infestans isolates.</title>
        <authorList>
            <person name="Prokchorchik M."/>
            <person name="Lee Y."/>
            <person name="Seo J."/>
            <person name="Cho J.-H."/>
            <person name="Park Y.-E."/>
            <person name="Jang D.-C."/>
            <person name="Im J.-S."/>
            <person name="Choi J.-G."/>
            <person name="Park H.-J."/>
            <person name="Lee G.-B."/>
            <person name="Lee Y.-G."/>
            <person name="Hong S.-Y."/>
            <person name="Cho K."/>
            <person name="Sohn K.H."/>
        </authorList>
    </citation>
    <scope>NUCLEOTIDE SEQUENCE</scope>
    <source>
        <strain evidence="2">KR_1_A1</strain>
    </source>
</reference>
<comment type="caution">
    <text evidence="2">The sequence shown here is derived from an EMBL/GenBank/DDBJ whole genome shotgun (WGS) entry which is preliminary data.</text>
</comment>
<evidence type="ECO:0000313" key="3">
    <source>
        <dbReference type="Proteomes" id="UP000602510"/>
    </source>
</evidence>
<feature type="compositionally biased region" description="Low complexity" evidence="1">
    <location>
        <begin position="1"/>
        <end position="21"/>
    </location>
</feature>
<gene>
    <name evidence="2" type="ORF">GN244_ATG03913</name>
</gene>
<feature type="compositionally biased region" description="Polar residues" evidence="1">
    <location>
        <begin position="29"/>
        <end position="43"/>
    </location>
</feature>
<accession>A0A833TNB4</accession>
<evidence type="ECO:0000313" key="2">
    <source>
        <dbReference type="EMBL" id="KAF4043601.1"/>
    </source>
</evidence>
<feature type="region of interest" description="Disordered" evidence="1">
    <location>
        <begin position="1"/>
        <end position="79"/>
    </location>
</feature>
<proteinExistence type="predicted"/>
<protein>
    <submittedName>
        <fullName evidence="2">Uncharacterized protein</fullName>
    </submittedName>
</protein>
<evidence type="ECO:0000256" key="1">
    <source>
        <dbReference type="SAM" id="MobiDB-lite"/>
    </source>
</evidence>
<dbReference type="AlphaFoldDB" id="A0A833TNB4"/>
<keyword evidence="3" id="KW-1185">Reference proteome</keyword>
<name>A0A833TNB4_PHYIN</name>
<sequence length="79" mass="8563">MRQDDAGAAAEVPADAIAQEAMRVGPEQYASQPGVQADVQTDGDNAEAIGGRHTSQFDEPNRWQQGLKRGRMYGCRRSS</sequence>
<organism evidence="2 3">
    <name type="scientific">Phytophthora infestans</name>
    <name type="common">Potato late blight agent</name>
    <name type="synonym">Botrytis infestans</name>
    <dbReference type="NCBI Taxonomy" id="4787"/>
    <lineage>
        <taxon>Eukaryota</taxon>
        <taxon>Sar</taxon>
        <taxon>Stramenopiles</taxon>
        <taxon>Oomycota</taxon>
        <taxon>Peronosporomycetes</taxon>
        <taxon>Peronosporales</taxon>
        <taxon>Peronosporaceae</taxon>
        <taxon>Phytophthora</taxon>
    </lineage>
</organism>